<feature type="non-terminal residue" evidence="2">
    <location>
        <position position="1"/>
    </location>
</feature>
<evidence type="ECO:0000313" key="3">
    <source>
        <dbReference type="Proteomes" id="UP001145021"/>
    </source>
</evidence>
<feature type="compositionally biased region" description="Low complexity" evidence="1">
    <location>
        <begin position="210"/>
        <end position="221"/>
    </location>
</feature>
<accession>A0A9W7XFA2</accession>
<gene>
    <name evidence="2" type="ORF">LPJ64_004931</name>
</gene>
<feature type="region of interest" description="Disordered" evidence="1">
    <location>
        <begin position="1"/>
        <end position="53"/>
    </location>
</feature>
<organism evidence="2 3">
    <name type="scientific">Coemansia asiatica</name>
    <dbReference type="NCBI Taxonomy" id="1052880"/>
    <lineage>
        <taxon>Eukaryota</taxon>
        <taxon>Fungi</taxon>
        <taxon>Fungi incertae sedis</taxon>
        <taxon>Zoopagomycota</taxon>
        <taxon>Kickxellomycotina</taxon>
        <taxon>Kickxellomycetes</taxon>
        <taxon>Kickxellales</taxon>
        <taxon>Kickxellaceae</taxon>
        <taxon>Coemansia</taxon>
    </lineage>
</organism>
<keyword evidence="3" id="KW-1185">Reference proteome</keyword>
<name>A0A9W7XFA2_9FUNG</name>
<protein>
    <submittedName>
        <fullName evidence="2">Uncharacterized protein</fullName>
    </submittedName>
</protein>
<proteinExistence type="predicted"/>
<feature type="compositionally biased region" description="Polar residues" evidence="1">
    <location>
        <begin position="39"/>
        <end position="53"/>
    </location>
</feature>
<dbReference type="Proteomes" id="UP001145021">
    <property type="component" value="Unassembled WGS sequence"/>
</dbReference>
<reference evidence="2" key="1">
    <citation type="submission" date="2022-07" db="EMBL/GenBank/DDBJ databases">
        <title>Phylogenomic reconstructions and comparative analyses of Kickxellomycotina fungi.</title>
        <authorList>
            <person name="Reynolds N.K."/>
            <person name="Stajich J.E."/>
            <person name="Barry K."/>
            <person name="Grigoriev I.V."/>
            <person name="Crous P."/>
            <person name="Smith M.E."/>
        </authorList>
    </citation>
    <scope>NUCLEOTIDE SEQUENCE</scope>
    <source>
        <strain evidence="2">NBRC 105413</strain>
    </source>
</reference>
<feature type="compositionally biased region" description="Polar residues" evidence="1">
    <location>
        <begin position="200"/>
        <end position="209"/>
    </location>
</feature>
<dbReference type="AlphaFoldDB" id="A0A9W7XFA2"/>
<feature type="region of interest" description="Disordered" evidence="1">
    <location>
        <begin position="186"/>
        <end position="221"/>
    </location>
</feature>
<comment type="caution">
    <text evidence="2">The sequence shown here is derived from an EMBL/GenBank/DDBJ whole genome shotgun (WGS) entry which is preliminary data.</text>
</comment>
<evidence type="ECO:0000256" key="1">
    <source>
        <dbReference type="SAM" id="MobiDB-lite"/>
    </source>
</evidence>
<evidence type="ECO:0000313" key="2">
    <source>
        <dbReference type="EMBL" id="KAJ1643272.1"/>
    </source>
</evidence>
<dbReference type="EMBL" id="JANBOH010000273">
    <property type="protein sequence ID" value="KAJ1643272.1"/>
    <property type="molecule type" value="Genomic_DNA"/>
</dbReference>
<sequence>MPTQQAAVAIRAPKDDSCTNSPGLGALAQAKRKAKTKKLNTTQSAETDTAAESNPVTGKMANFCSICGFRATGPATTRSIEWHQYEASYPQTDTEYGSDVLSVCRELLDAHIPCVWIPKGGSDNEVADIRAFIETVQPDLDKSNGSPKLAAMECWNIWVFHAFVPKQKTLRARSIPPQFNEVCNGHINWKTPESEPPSHSPNTVTFQQQSSNSESSSSSSSSYDSKMIHGLFHRALDNLVDRALLPLSIVRFGFRQWITLS</sequence>